<dbReference type="EMBL" id="JAWDGP010005804">
    <property type="protein sequence ID" value="KAK3751893.1"/>
    <property type="molecule type" value="Genomic_DNA"/>
</dbReference>
<evidence type="ECO:0000313" key="2">
    <source>
        <dbReference type="Proteomes" id="UP001283361"/>
    </source>
</evidence>
<accession>A0AAE1D1L6</accession>
<sequence length="107" mass="12215">MWRGVDQCWSPKLHQIGTVLLLNVSRLGVCSPGLDLRASLSNGGCVFICAALEHTLGLQEQHTKSHDLGSEIWGRQYVWAQWNRRDGHDRSGPKKYTFCFFTSRRLK</sequence>
<dbReference type="AlphaFoldDB" id="A0AAE1D1L6"/>
<name>A0AAE1D1L6_9GAST</name>
<evidence type="ECO:0000313" key="1">
    <source>
        <dbReference type="EMBL" id="KAK3751893.1"/>
    </source>
</evidence>
<keyword evidence="2" id="KW-1185">Reference proteome</keyword>
<proteinExistence type="predicted"/>
<dbReference type="Proteomes" id="UP001283361">
    <property type="component" value="Unassembled WGS sequence"/>
</dbReference>
<gene>
    <name evidence="1" type="ORF">RRG08_047166</name>
</gene>
<comment type="caution">
    <text evidence="1">The sequence shown here is derived from an EMBL/GenBank/DDBJ whole genome shotgun (WGS) entry which is preliminary data.</text>
</comment>
<reference evidence="1" key="1">
    <citation type="journal article" date="2023" name="G3 (Bethesda)">
        <title>A reference genome for the long-term kleptoplast-retaining sea slug Elysia crispata morphotype clarki.</title>
        <authorList>
            <person name="Eastman K.E."/>
            <person name="Pendleton A.L."/>
            <person name="Shaikh M.A."/>
            <person name="Suttiyut T."/>
            <person name="Ogas R."/>
            <person name="Tomko P."/>
            <person name="Gavelis G."/>
            <person name="Widhalm J.R."/>
            <person name="Wisecaver J.H."/>
        </authorList>
    </citation>
    <scope>NUCLEOTIDE SEQUENCE</scope>
    <source>
        <strain evidence="1">ECLA1</strain>
    </source>
</reference>
<protein>
    <submittedName>
        <fullName evidence="1">Uncharacterized protein</fullName>
    </submittedName>
</protein>
<organism evidence="1 2">
    <name type="scientific">Elysia crispata</name>
    <name type="common">lettuce slug</name>
    <dbReference type="NCBI Taxonomy" id="231223"/>
    <lineage>
        <taxon>Eukaryota</taxon>
        <taxon>Metazoa</taxon>
        <taxon>Spiralia</taxon>
        <taxon>Lophotrochozoa</taxon>
        <taxon>Mollusca</taxon>
        <taxon>Gastropoda</taxon>
        <taxon>Heterobranchia</taxon>
        <taxon>Euthyneura</taxon>
        <taxon>Panpulmonata</taxon>
        <taxon>Sacoglossa</taxon>
        <taxon>Placobranchoidea</taxon>
        <taxon>Plakobranchidae</taxon>
        <taxon>Elysia</taxon>
    </lineage>
</organism>